<feature type="region of interest" description="Disordered" evidence="1">
    <location>
        <begin position="331"/>
        <end position="363"/>
    </location>
</feature>
<feature type="signal peptide" evidence="2">
    <location>
        <begin position="1"/>
        <end position="25"/>
    </location>
</feature>
<evidence type="ECO:0000256" key="1">
    <source>
        <dbReference type="SAM" id="MobiDB-lite"/>
    </source>
</evidence>
<feature type="compositionally biased region" description="Low complexity" evidence="1">
    <location>
        <begin position="354"/>
        <end position="363"/>
    </location>
</feature>
<dbReference type="Proteomes" id="UP000321638">
    <property type="component" value="Unassembled WGS sequence"/>
</dbReference>
<feature type="chain" id="PRO_5022880470" evidence="2">
    <location>
        <begin position="26"/>
        <end position="363"/>
    </location>
</feature>
<dbReference type="EMBL" id="VDUZ01000016">
    <property type="protein sequence ID" value="TXL74844.1"/>
    <property type="molecule type" value="Genomic_DNA"/>
</dbReference>
<dbReference type="AlphaFoldDB" id="A0A5C8PLE7"/>
<keyword evidence="2" id="KW-0732">Signal</keyword>
<proteinExistence type="predicted"/>
<accession>A0A5C8PLE7</accession>
<sequence length="363" mass="38030">MLFTRFVPALAGLVLGVGALTSAFAAPPQLGGSRSVEPTVLVAQANDLADAIARNEGDWRNRVRSYLQAAYPDRVATTDRAIQLLKSVNSKCLASRTCPPNVLNEIALISKGSVCAAYIIDSVCVRRFTVPRGAQAFDFGPSGQPVYPGMRAVSPGDPRITGSSLTGVRYNDAYPASGDSIIGVTGFKTPMPEGKYRVVLVSGKRPLAQAVSTPFGRTIQANGRSIEVMVAGPDRWLPRGALANGSPEQVFAPNNVLPGSAAAIVFDIDHRGGDLLLQFPQSAEVGALMIEPAGQPSGFVLDSTAQSMGPVSNSGCLEQESRIDRALAELPQDQPPGVRNCPGGLCQPPPPPCQGACQPLSRS</sequence>
<organism evidence="3 4">
    <name type="scientific">Vineibacter terrae</name>
    <dbReference type="NCBI Taxonomy" id="2586908"/>
    <lineage>
        <taxon>Bacteria</taxon>
        <taxon>Pseudomonadati</taxon>
        <taxon>Pseudomonadota</taxon>
        <taxon>Alphaproteobacteria</taxon>
        <taxon>Hyphomicrobiales</taxon>
        <taxon>Vineibacter</taxon>
    </lineage>
</organism>
<keyword evidence="4" id="KW-1185">Reference proteome</keyword>
<evidence type="ECO:0000313" key="4">
    <source>
        <dbReference type="Proteomes" id="UP000321638"/>
    </source>
</evidence>
<reference evidence="3 4" key="1">
    <citation type="submission" date="2019-06" db="EMBL/GenBank/DDBJ databases">
        <title>New taxonomy in bacterial strain CC-CFT640, isolated from vineyard.</title>
        <authorList>
            <person name="Lin S.-Y."/>
            <person name="Tsai C.-F."/>
            <person name="Young C.-C."/>
        </authorList>
    </citation>
    <scope>NUCLEOTIDE SEQUENCE [LARGE SCALE GENOMIC DNA]</scope>
    <source>
        <strain evidence="3 4">CC-CFT640</strain>
    </source>
</reference>
<gene>
    <name evidence="3" type="ORF">FHP25_15645</name>
</gene>
<evidence type="ECO:0000256" key="2">
    <source>
        <dbReference type="SAM" id="SignalP"/>
    </source>
</evidence>
<dbReference type="RefSeq" id="WP_147847887.1">
    <property type="nucleotide sequence ID" value="NZ_VDUZ01000016.1"/>
</dbReference>
<protein>
    <submittedName>
        <fullName evidence="3">Uncharacterized protein</fullName>
    </submittedName>
</protein>
<evidence type="ECO:0000313" key="3">
    <source>
        <dbReference type="EMBL" id="TXL74844.1"/>
    </source>
</evidence>
<dbReference type="OrthoDB" id="7345857at2"/>
<comment type="caution">
    <text evidence="3">The sequence shown here is derived from an EMBL/GenBank/DDBJ whole genome shotgun (WGS) entry which is preliminary data.</text>
</comment>
<name>A0A5C8PLE7_9HYPH</name>